<feature type="domain" description="ABC-type glycine betaine transport system substrate-binding" evidence="2">
    <location>
        <begin position="54"/>
        <end position="305"/>
    </location>
</feature>
<dbReference type="Pfam" id="PF04069">
    <property type="entry name" value="OpuAC"/>
    <property type="match status" value="1"/>
</dbReference>
<evidence type="ECO:0000313" key="3">
    <source>
        <dbReference type="EMBL" id="NML59803.1"/>
    </source>
</evidence>
<feature type="compositionally biased region" description="Basic and acidic residues" evidence="1">
    <location>
        <begin position="1"/>
        <end position="12"/>
    </location>
</feature>
<dbReference type="Gene3D" id="3.40.190.100">
    <property type="entry name" value="Glycine betaine-binding periplasmic protein, domain 2"/>
    <property type="match status" value="1"/>
</dbReference>
<dbReference type="InterPro" id="IPR007210">
    <property type="entry name" value="ABC_Gly_betaine_transp_sub-bd"/>
</dbReference>
<dbReference type="SUPFAM" id="SSF53850">
    <property type="entry name" value="Periplasmic binding protein-like II"/>
    <property type="match status" value="1"/>
</dbReference>
<comment type="caution">
    <text evidence="3">The sequence shown here is derived from an EMBL/GenBank/DDBJ whole genome shotgun (WGS) entry which is preliminary data.</text>
</comment>
<gene>
    <name evidence="3" type="ORF">HHL21_01620</name>
</gene>
<reference evidence="3 4" key="1">
    <citation type="submission" date="2020-04" db="EMBL/GenBank/DDBJ databases">
        <title>Massilia sp. RP-1-19 isolated from soil.</title>
        <authorList>
            <person name="Dahal R.H."/>
        </authorList>
    </citation>
    <scope>NUCLEOTIDE SEQUENCE [LARGE SCALE GENOMIC DNA]</scope>
    <source>
        <strain evidence="3 4">RP-1-19</strain>
    </source>
</reference>
<evidence type="ECO:0000259" key="2">
    <source>
        <dbReference type="Pfam" id="PF04069"/>
    </source>
</evidence>
<evidence type="ECO:0000256" key="1">
    <source>
        <dbReference type="SAM" id="MobiDB-lite"/>
    </source>
</evidence>
<evidence type="ECO:0000313" key="4">
    <source>
        <dbReference type="Proteomes" id="UP000583752"/>
    </source>
</evidence>
<sequence>MTQENRSDRFIESPHPAQGAGNELLKPMRRTILLAGASALASGSVWGQTSTKPPIVLGQVSLSFYAVTGAVVHEVLERLGHSVEVRQGPHEQMFPLLAEGALDLMAAAWLPEGHGAYWARYGGGAEEVAKLYDGARFFWGVPDYVPEDQVKSIADLAKPAVAGRMTKLIQGIGTGAAITTLSQKAVGDYGLDALGYSFRPGTAAEWTAAYDAAVAERRWIVFPTWAPQYLNRGGKLRPLQDPRRVLGGVNHASLVGHRDRLKAIPPATRAALARINLGLDAVTEMDWLVNVEKKLPREAARQWMAANQVRVAGWLKG</sequence>
<dbReference type="EMBL" id="JABBGG010000001">
    <property type="protein sequence ID" value="NML59803.1"/>
    <property type="molecule type" value="Genomic_DNA"/>
</dbReference>
<dbReference type="Proteomes" id="UP000583752">
    <property type="component" value="Unassembled WGS sequence"/>
</dbReference>
<proteinExistence type="predicted"/>
<protein>
    <submittedName>
        <fullName evidence="3">Glycine/betaine ABC transporter substrate-binding protein</fullName>
    </submittedName>
</protein>
<accession>A0A848HKM5</accession>
<organism evidence="3 4">
    <name type="scientific">Massilia polaris</name>
    <dbReference type="NCBI Taxonomy" id="2728846"/>
    <lineage>
        <taxon>Bacteria</taxon>
        <taxon>Pseudomonadati</taxon>
        <taxon>Pseudomonadota</taxon>
        <taxon>Betaproteobacteria</taxon>
        <taxon>Burkholderiales</taxon>
        <taxon>Oxalobacteraceae</taxon>
        <taxon>Telluria group</taxon>
        <taxon>Massilia</taxon>
    </lineage>
</organism>
<dbReference type="GO" id="GO:0043190">
    <property type="term" value="C:ATP-binding cassette (ABC) transporter complex"/>
    <property type="evidence" value="ECO:0007669"/>
    <property type="project" value="InterPro"/>
</dbReference>
<dbReference type="GO" id="GO:0022857">
    <property type="term" value="F:transmembrane transporter activity"/>
    <property type="evidence" value="ECO:0007669"/>
    <property type="project" value="InterPro"/>
</dbReference>
<dbReference type="Gene3D" id="3.40.190.10">
    <property type="entry name" value="Periplasmic binding protein-like II"/>
    <property type="match status" value="1"/>
</dbReference>
<dbReference type="RefSeq" id="WP_169463504.1">
    <property type="nucleotide sequence ID" value="NZ_JABBGG010000001.1"/>
</dbReference>
<name>A0A848HKM5_9BURK</name>
<keyword evidence="4" id="KW-1185">Reference proteome</keyword>
<feature type="region of interest" description="Disordered" evidence="1">
    <location>
        <begin position="1"/>
        <end position="22"/>
    </location>
</feature>
<dbReference type="AlphaFoldDB" id="A0A848HKM5"/>